<keyword evidence="2" id="KW-1003">Cell membrane</keyword>
<accession>A0A645FJ21</accession>
<evidence type="ECO:0000256" key="6">
    <source>
        <dbReference type="ARBA" id="ARBA00022989"/>
    </source>
</evidence>
<protein>
    <submittedName>
        <fullName evidence="9">Lipid II flippase MurJ</fullName>
    </submittedName>
</protein>
<dbReference type="PANTHER" id="PTHR47019">
    <property type="entry name" value="LIPID II FLIPPASE MURJ"/>
    <property type="match status" value="1"/>
</dbReference>
<keyword evidence="7 8" id="KW-0472">Membrane</keyword>
<dbReference type="GO" id="GO:0015648">
    <property type="term" value="F:lipid-linked peptidoglycan transporter activity"/>
    <property type="evidence" value="ECO:0007669"/>
    <property type="project" value="TreeGrafter"/>
</dbReference>
<reference evidence="9" key="1">
    <citation type="submission" date="2019-08" db="EMBL/GenBank/DDBJ databases">
        <authorList>
            <person name="Kucharzyk K."/>
            <person name="Murdoch R.W."/>
            <person name="Higgins S."/>
            <person name="Loffler F."/>
        </authorList>
    </citation>
    <scope>NUCLEOTIDE SEQUENCE</scope>
</reference>
<dbReference type="GO" id="GO:0009252">
    <property type="term" value="P:peptidoglycan biosynthetic process"/>
    <property type="evidence" value="ECO:0007669"/>
    <property type="project" value="UniProtKB-KW"/>
</dbReference>
<dbReference type="GO" id="GO:0008360">
    <property type="term" value="P:regulation of cell shape"/>
    <property type="evidence" value="ECO:0007669"/>
    <property type="project" value="UniProtKB-KW"/>
</dbReference>
<feature type="transmembrane region" description="Helical" evidence="8">
    <location>
        <begin position="123"/>
        <end position="141"/>
    </location>
</feature>
<evidence type="ECO:0000256" key="8">
    <source>
        <dbReference type="SAM" id="Phobius"/>
    </source>
</evidence>
<feature type="transmembrane region" description="Helical" evidence="8">
    <location>
        <begin position="220"/>
        <end position="239"/>
    </location>
</feature>
<keyword evidence="3 8" id="KW-0812">Transmembrane</keyword>
<comment type="subcellular location">
    <subcellularLocation>
        <location evidence="1">Cell membrane</location>
        <topology evidence="1">Multi-pass membrane protein</topology>
    </subcellularLocation>
</comment>
<gene>
    <name evidence="9" type="primary">murJ_15</name>
    <name evidence="9" type="ORF">SDC9_160853</name>
</gene>
<dbReference type="PANTHER" id="PTHR47019:SF1">
    <property type="entry name" value="LIPID II FLIPPASE MURJ"/>
    <property type="match status" value="1"/>
</dbReference>
<evidence type="ECO:0000256" key="2">
    <source>
        <dbReference type="ARBA" id="ARBA00022475"/>
    </source>
</evidence>
<organism evidence="9">
    <name type="scientific">bioreactor metagenome</name>
    <dbReference type="NCBI Taxonomy" id="1076179"/>
    <lineage>
        <taxon>unclassified sequences</taxon>
        <taxon>metagenomes</taxon>
        <taxon>ecological metagenomes</taxon>
    </lineage>
</organism>
<dbReference type="GO" id="GO:0005886">
    <property type="term" value="C:plasma membrane"/>
    <property type="evidence" value="ECO:0007669"/>
    <property type="project" value="UniProtKB-SubCell"/>
</dbReference>
<dbReference type="PRINTS" id="PR01806">
    <property type="entry name" value="VIRFACTRMVIN"/>
</dbReference>
<keyword evidence="6 8" id="KW-1133">Transmembrane helix</keyword>
<dbReference type="AlphaFoldDB" id="A0A645FJ21"/>
<keyword evidence="4" id="KW-0133">Cell shape</keyword>
<dbReference type="InterPro" id="IPR004268">
    <property type="entry name" value="MurJ"/>
</dbReference>
<evidence type="ECO:0000256" key="7">
    <source>
        <dbReference type="ARBA" id="ARBA00023136"/>
    </source>
</evidence>
<name>A0A645FJ21_9ZZZZ</name>
<evidence type="ECO:0000313" key="9">
    <source>
        <dbReference type="EMBL" id="MPN13532.1"/>
    </source>
</evidence>
<evidence type="ECO:0000256" key="5">
    <source>
        <dbReference type="ARBA" id="ARBA00022984"/>
    </source>
</evidence>
<evidence type="ECO:0000256" key="4">
    <source>
        <dbReference type="ARBA" id="ARBA00022960"/>
    </source>
</evidence>
<feature type="transmembrane region" description="Helical" evidence="8">
    <location>
        <begin position="147"/>
        <end position="168"/>
    </location>
</feature>
<dbReference type="InterPro" id="IPR051050">
    <property type="entry name" value="Lipid_II_flippase_MurJ/MviN"/>
</dbReference>
<feature type="transmembrane region" description="Helical" evidence="8">
    <location>
        <begin position="180"/>
        <end position="200"/>
    </location>
</feature>
<keyword evidence="5" id="KW-0573">Peptidoglycan synthesis</keyword>
<feature type="transmembrane region" description="Helical" evidence="8">
    <location>
        <begin position="96"/>
        <end position="116"/>
    </location>
</feature>
<proteinExistence type="predicted"/>
<evidence type="ECO:0000256" key="3">
    <source>
        <dbReference type="ARBA" id="ARBA00022692"/>
    </source>
</evidence>
<dbReference type="GO" id="GO:0034204">
    <property type="term" value="P:lipid translocation"/>
    <property type="evidence" value="ECO:0007669"/>
    <property type="project" value="TreeGrafter"/>
</dbReference>
<dbReference type="Pfam" id="PF03023">
    <property type="entry name" value="MurJ"/>
    <property type="match status" value="1"/>
</dbReference>
<comment type="caution">
    <text evidence="9">The sequence shown here is derived from an EMBL/GenBank/DDBJ whole genome shotgun (WGS) entry which is preliminary data.</text>
</comment>
<sequence>MTWLFYADRLMEFPTALLGVALGVVLTSQLATAKATGDTARYSAMLDWGLRVVVLLSVPCAIGLLFFAKPLVAALFHYGALTDCDVLKITVALQGYGIGLLGLVAVKVLAPGYYAAQDIRTPVKIAIAVLVITQLLNLVFVPMLAHAGLALSIGLGALVNATWLLVGLVRRGSYRPQPGWRRFIVQVLSASVLLAAFLWWGNQYFDWIALRAHAMWRVGLLAAILIGAIVVYFGALWAVRLNLRQLLRR</sequence>
<dbReference type="EMBL" id="VSSQ01060032">
    <property type="protein sequence ID" value="MPN13532.1"/>
    <property type="molecule type" value="Genomic_DNA"/>
</dbReference>
<evidence type="ECO:0000256" key="1">
    <source>
        <dbReference type="ARBA" id="ARBA00004651"/>
    </source>
</evidence>
<feature type="transmembrane region" description="Helical" evidence="8">
    <location>
        <begin position="52"/>
        <end position="76"/>
    </location>
</feature>
<feature type="transmembrane region" description="Helical" evidence="8">
    <location>
        <begin position="13"/>
        <end position="31"/>
    </location>
</feature>